<accession>A6KGL8</accession>
<dbReference type="Pfam" id="PF07686">
    <property type="entry name" value="V-set"/>
    <property type="match status" value="1"/>
</dbReference>
<evidence type="ECO:0000259" key="7">
    <source>
        <dbReference type="PROSITE" id="PS50835"/>
    </source>
</evidence>
<dbReference type="PANTHER" id="PTHR19367">
    <property type="entry name" value="T-CELL RECEPTOR ALPHA CHAIN V REGION"/>
    <property type="match status" value="1"/>
</dbReference>
<dbReference type="PANTHER" id="PTHR19367:SF18">
    <property type="entry name" value="T CELL RECEPTOR ALPHA VARIABLE 16"/>
    <property type="match status" value="1"/>
</dbReference>
<dbReference type="GO" id="GO:0002250">
    <property type="term" value="P:adaptive immune response"/>
    <property type="evidence" value="ECO:0007669"/>
    <property type="project" value="UniProtKB-KW"/>
</dbReference>
<sequence length="95" mass="10986">ADWITSQETWVSVTEGRSVSLLCRYNISAAYYVVLYWFRQYPNKAPEYILHRGWGNPERGVAEFALERFYSKSTANSIDLQIKNLIPADSALYLC</sequence>
<dbReference type="InterPro" id="IPR013783">
    <property type="entry name" value="Ig-like_fold"/>
</dbReference>
<dbReference type="PROSITE" id="PS50835">
    <property type="entry name" value="IG_LIKE"/>
    <property type="match status" value="1"/>
</dbReference>
<evidence type="ECO:0000313" key="8">
    <source>
        <dbReference type="EMBL" id="EDM14097.1"/>
    </source>
</evidence>
<dbReference type="InterPro" id="IPR051287">
    <property type="entry name" value="TCR_variable_region"/>
</dbReference>
<dbReference type="GO" id="GO:0042101">
    <property type="term" value="C:T cell receptor complex"/>
    <property type="evidence" value="ECO:0007669"/>
    <property type="project" value="UniProtKB-KW"/>
</dbReference>
<dbReference type="Proteomes" id="UP000234681">
    <property type="component" value="Chromosome 15"/>
</dbReference>
<gene>
    <name evidence="8" type="ORF">rCG_64462</name>
</gene>
<dbReference type="AlphaFoldDB" id="A6KGL8"/>
<evidence type="ECO:0000256" key="5">
    <source>
        <dbReference type="ARBA" id="ARBA00023319"/>
    </source>
</evidence>
<evidence type="ECO:0000256" key="1">
    <source>
        <dbReference type="ARBA" id="ARBA00022729"/>
    </source>
</evidence>
<feature type="non-terminal residue" evidence="8">
    <location>
        <position position="1"/>
    </location>
</feature>
<feature type="non-terminal residue" evidence="8">
    <location>
        <position position="95"/>
    </location>
</feature>
<proteinExistence type="predicted"/>
<evidence type="ECO:0000256" key="3">
    <source>
        <dbReference type="ARBA" id="ARBA00023130"/>
    </source>
</evidence>
<dbReference type="Gene3D" id="2.60.40.10">
    <property type="entry name" value="Immunoglobulins"/>
    <property type="match status" value="1"/>
</dbReference>
<keyword evidence="4" id="KW-0675">Receptor</keyword>
<evidence type="ECO:0000256" key="6">
    <source>
        <dbReference type="ARBA" id="ARBA00043266"/>
    </source>
</evidence>
<keyword evidence="1" id="KW-0732">Signal</keyword>
<name>A6KGL8_RAT</name>
<feature type="domain" description="Ig-like" evidence="7">
    <location>
        <begin position="1"/>
        <end position="95"/>
    </location>
</feature>
<keyword evidence="3" id="KW-1064">Adaptive immunity</keyword>
<evidence type="ECO:0000313" key="9">
    <source>
        <dbReference type="Proteomes" id="UP000234681"/>
    </source>
</evidence>
<dbReference type="InterPro" id="IPR007110">
    <property type="entry name" value="Ig-like_dom"/>
</dbReference>
<protein>
    <submittedName>
        <fullName evidence="8">RCG64462</fullName>
    </submittedName>
</protein>
<dbReference type="SUPFAM" id="SSF48726">
    <property type="entry name" value="Immunoglobulin"/>
    <property type="match status" value="1"/>
</dbReference>
<dbReference type="InterPro" id="IPR013106">
    <property type="entry name" value="Ig_V-set"/>
</dbReference>
<reference evidence="8 9" key="1">
    <citation type="submission" date="2005-07" db="EMBL/GenBank/DDBJ databases">
        <authorList>
            <person name="Mural R.J."/>
            <person name="Li P.W."/>
            <person name="Adams M.D."/>
            <person name="Amanatides P.G."/>
            <person name="Baden-Tillson H."/>
            <person name="Barnstead M."/>
            <person name="Chin S.H."/>
            <person name="Dew I."/>
            <person name="Evans C.A."/>
            <person name="Ferriera S."/>
            <person name="Flanigan M."/>
            <person name="Fosler C."/>
            <person name="Glodek A."/>
            <person name="Gu Z."/>
            <person name="Holt R.A."/>
            <person name="Jennings D."/>
            <person name="Kraft C.L."/>
            <person name="Lu F."/>
            <person name="Nguyen T."/>
            <person name="Nusskern D.R."/>
            <person name="Pfannkoch C.M."/>
            <person name="Sitter C."/>
            <person name="Sutton G.G."/>
            <person name="Venter J.C."/>
            <person name="Wang Z."/>
            <person name="Woodage T."/>
            <person name="Zheng X.H."/>
            <person name="Zhong F."/>
        </authorList>
    </citation>
    <scope>NUCLEOTIDE SEQUENCE [LARGE SCALE GENOMIC DNA]</scope>
    <source>
        <strain>BN</strain>
        <strain evidence="9">Sprague-Dawley</strain>
    </source>
</reference>
<dbReference type="EMBL" id="CH474049">
    <property type="protein sequence ID" value="EDM14097.1"/>
    <property type="molecule type" value="Genomic_DNA"/>
</dbReference>
<keyword evidence="6" id="KW-1279">T cell receptor</keyword>
<keyword evidence="2" id="KW-0391">Immunity</keyword>
<evidence type="ECO:0000256" key="4">
    <source>
        <dbReference type="ARBA" id="ARBA00023170"/>
    </source>
</evidence>
<evidence type="ECO:0000256" key="2">
    <source>
        <dbReference type="ARBA" id="ARBA00022859"/>
    </source>
</evidence>
<dbReference type="InterPro" id="IPR036179">
    <property type="entry name" value="Ig-like_dom_sf"/>
</dbReference>
<organism evidence="8 9">
    <name type="scientific">Rattus norvegicus</name>
    <name type="common">Rat</name>
    <dbReference type="NCBI Taxonomy" id="10116"/>
    <lineage>
        <taxon>Eukaryota</taxon>
        <taxon>Metazoa</taxon>
        <taxon>Chordata</taxon>
        <taxon>Craniata</taxon>
        <taxon>Vertebrata</taxon>
        <taxon>Euteleostomi</taxon>
        <taxon>Mammalia</taxon>
        <taxon>Eutheria</taxon>
        <taxon>Euarchontoglires</taxon>
        <taxon>Glires</taxon>
        <taxon>Rodentia</taxon>
        <taxon>Myomorpha</taxon>
        <taxon>Muroidea</taxon>
        <taxon>Muridae</taxon>
        <taxon>Murinae</taxon>
        <taxon>Rattus</taxon>
    </lineage>
</organism>
<keyword evidence="5" id="KW-0393">Immunoglobulin domain</keyword>